<proteinExistence type="predicted"/>
<gene>
    <name evidence="2" type="ORF">WISP_09213</name>
</gene>
<evidence type="ECO:0000313" key="3">
    <source>
        <dbReference type="Proteomes" id="UP001145742"/>
    </source>
</evidence>
<feature type="compositionally biased region" description="Polar residues" evidence="1">
    <location>
        <begin position="8"/>
        <end position="18"/>
    </location>
</feature>
<dbReference type="Proteomes" id="UP001145742">
    <property type="component" value="Unassembled WGS sequence"/>
</dbReference>
<reference evidence="2" key="1">
    <citation type="submission" date="2019-10" db="EMBL/GenBank/DDBJ databases">
        <authorList>
            <person name="Soares A.E.R."/>
            <person name="Aleixo A."/>
            <person name="Schneider P."/>
            <person name="Miyaki C.Y."/>
            <person name="Schneider M.P."/>
            <person name="Mello C."/>
            <person name="Vasconcelos A.T.R."/>
        </authorList>
    </citation>
    <scope>NUCLEOTIDE SEQUENCE</scope>
    <source>
        <tissue evidence="2">Muscle</tissue>
    </source>
</reference>
<evidence type="ECO:0000256" key="1">
    <source>
        <dbReference type="SAM" id="MobiDB-lite"/>
    </source>
</evidence>
<keyword evidence="3" id="KW-1185">Reference proteome</keyword>
<accession>A0ABQ9DRV2</accession>
<feature type="region of interest" description="Disordered" evidence="1">
    <location>
        <begin position="1"/>
        <end position="36"/>
    </location>
</feature>
<organism evidence="2 3">
    <name type="scientific">Willisornis vidua</name>
    <name type="common">Xingu scale-backed antbird</name>
    <dbReference type="NCBI Taxonomy" id="1566151"/>
    <lineage>
        <taxon>Eukaryota</taxon>
        <taxon>Metazoa</taxon>
        <taxon>Chordata</taxon>
        <taxon>Craniata</taxon>
        <taxon>Vertebrata</taxon>
        <taxon>Euteleostomi</taxon>
        <taxon>Archelosauria</taxon>
        <taxon>Archosauria</taxon>
        <taxon>Dinosauria</taxon>
        <taxon>Saurischia</taxon>
        <taxon>Theropoda</taxon>
        <taxon>Coelurosauria</taxon>
        <taxon>Aves</taxon>
        <taxon>Neognathae</taxon>
        <taxon>Neoaves</taxon>
        <taxon>Telluraves</taxon>
        <taxon>Australaves</taxon>
        <taxon>Passeriformes</taxon>
        <taxon>Thamnophilidae</taxon>
        <taxon>Willisornis</taxon>
    </lineage>
</organism>
<evidence type="ECO:0000313" key="2">
    <source>
        <dbReference type="EMBL" id="KAJ7427161.1"/>
    </source>
</evidence>
<protein>
    <submittedName>
        <fullName evidence="2">Uncharacterized protein</fullName>
    </submittedName>
</protein>
<dbReference type="EMBL" id="WHWB01032043">
    <property type="protein sequence ID" value="KAJ7427161.1"/>
    <property type="molecule type" value="Genomic_DNA"/>
</dbReference>
<sequence length="155" mass="17938">MKDRRRLQQGNSKTSKGISCQDAEGSGALGRHRPVEVGAEEATKTITGLEHLSYECKLRELELFSLEKRQLCADLIATFQYLKEAYKTKGKQLHTQADRDRTRENGFKLENSRFRLDIRKKFLIPMRVVRRRNRLLREVMDVFKAKLDGALSNLA</sequence>
<name>A0ABQ9DRV2_9PASS</name>
<comment type="caution">
    <text evidence="2">The sequence shown here is derived from an EMBL/GenBank/DDBJ whole genome shotgun (WGS) entry which is preliminary data.</text>
</comment>